<feature type="region of interest" description="Disordered" evidence="5">
    <location>
        <begin position="224"/>
        <end position="260"/>
    </location>
</feature>
<keyword evidence="7" id="KW-1185">Reference proteome</keyword>
<evidence type="ECO:0000256" key="5">
    <source>
        <dbReference type="SAM" id="MobiDB-lite"/>
    </source>
</evidence>
<keyword evidence="4" id="KW-0175">Coiled coil</keyword>
<keyword evidence="1 3" id="KW-0479">Metal-binding</keyword>
<sequence>MSSNFGRCIICTLAFERDDISALRCGHTYHFECISTWINTSKSCPTCRKKNLARDIIRLYVDEPDKSMCQFPDSETSANAEYERKIKTLESQLKEILEEKIKVDDELAREKSMNNDLKARIKLKDVHIKRLEGILVDQDVMKKENSRLKQQLRASDFYSYVCKISSTANETEIEDIINMYSTKNGDPNCGEFLKLIRKQLRAMEQKNKELLEQIRKERLENSKKDKEIERLREEISQSRKRTKVPSTSKESPMATRQRTARPSFGFSFCEEDSEIQIISGGSPSSPMRVHKFIGPKFSSSNSSCQILEEIKGQGKQQNMLKQSKNVKNVSIFDKSDDLENIPPPRPPKKTIQLGNDLISPNLLAHASKSNLINFND</sequence>
<protein>
    <submittedName>
        <fullName evidence="8">RING-type domain-containing protein</fullName>
    </submittedName>
</protein>
<dbReference type="PROSITE" id="PS50089">
    <property type="entry name" value="ZF_RING_2"/>
    <property type="match status" value="1"/>
</dbReference>
<name>A0A914MMT4_MELIC</name>
<evidence type="ECO:0000256" key="2">
    <source>
        <dbReference type="ARBA" id="ARBA00022833"/>
    </source>
</evidence>
<dbReference type="Gene3D" id="3.30.40.10">
    <property type="entry name" value="Zinc/RING finger domain, C3HC4 (zinc finger)"/>
    <property type="match status" value="1"/>
</dbReference>
<keyword evidence="1 3" id="KW-0863">Zinc-finger</keyword>
<dbReference type="InterPro" id="IPR013083">
    <property type="entry name" value="Znf_RING/FYVE/PHD"/>
</dbReference>
<feature type="compositionally biased region" description="Polar residues" evidence="5">
    <location>
        <begin position="244"/>
        <end position="257"/>
    </location>
</feature>
<keyword evidence="2" id="KW-0862">Zinc</keyword>
<proteinExistence type="predicted"/>
<dbReference type="WBParaSite" id="Minc3s02058g28019">
    <property type="protein sequence ID" value="Minc3s02058g28019"/>
    <property type="gene ID" value="Minc3s02058g28019"/>
</dbReference>
<dbReference type="GO" id="GO:0036297">
    <property type="term" value="P:interstrand cross-link repair"/>
    <property type="evidence" value="ECO:0007669"/>
    <property type="project" value="InterPro"/>
</dbReference>
<evidence type="ECO:0000256" key="1">
    <source>
        <dbReference type="ARBA" id="ARBA00022771"/>
    </source>
</evidence>
<organism evidence="7 8">
    <name type="scientific">Meloidogyne incognita</name>
    <name type="common">Southern root-knot nematode worm</name>
    <name type="synonym">Oxyuris incognita</name>
    <dbReference type="NCBI Taxonomy" id="6306"/>
    <lineage>
        <taxon>Eukaryota</taxon>
        <taxon>Metazoa</taxon>
        <taxon>Ecdysozoa</taxon>
        <taxon>Nematoda</taxon>
        <taxon>Chromadorea</taxon>
        <taxon>Rhabditida</taxon>
        <taxon>Tylenchina</taxon>
        <taxon>Tylenchomorpha</taxon>
        <taxon>Tylenchoidea</taxon>
        <taxon>Meloidogynidae</taxon>
        <taxon>Meloidogyninae</taxon>
        <taxon>Meloidogyne</taxon>
        <taxon>Meloidogyne incognita group</taxon>
    </lineage>
</organism>
<evidence type="ECO:0000259" key="6">
    <source>
        <dbReference type="PROSITE" id="PS50089"/>
    </source>
</evidence>
<evidence type="ECO:0000313" key="8">
    <source>
        <dbReference type="WBParaSite" id="Minc3s02058g28019"/>
    </source>
</evidence>
<reference evidence="8" key="1">
    <citation type="submission" date="2022-11" db="UniProtKB">
        <authorList>
            <consortium name="WormBaseParasite"/>
        </authorList>
    </citation>
    <scope>IDENTIFICATION</scope>
</reference>
<feature type="compositionally biased region" description="Basic and acidic residues" evidence="5">
    <location>
        <begin position="224"/>
        <end position="237"/>
    </location>
</feature>
<dbReference type="GO" id="GO:0008270">
    <property type="term" value="F:zinc ion binding"/>
    <property type="evidence" value="ECO:0007669"/>
    <property type="project" value="UniProtKB-KW"/>
</dbReference>
<dbReference type="SMART" id="SM00184">
    <property type="entry name" value="RING"/>
    <property type="match status" value="1"/>
</dbReference>
<dbReference type="Pfam" id="PF13639">
    <property type="entry name" value="zf-RING_2"/>
    <property type="match status" value="1"/>
</dbReference>
<dbReference type="GO" id="GO:0004842">
    <property type="term" value="F:ubiquitin-protein transferase activity"/>
    <property type="evidence" value="ECO:0007669"/>
    <property type="project" value="InterPro"/>
</dbReference>
<feature type="domain" description="RING-type" evidence="6">
    <location>
        <begin position="8"/>
        <end position="48"/>
    </location>
</feature>
<evidence type="ECO:0000256" key="3">
    <source>
        <dbReference type="PROSITE-ProRule" id="PRU00175"/>
    </source>
</evidence>
<dbReference type="GO" id="GO:0005634">
    <property type="term" value="C:nucleus"/>
    <property type="evidence" value="ECO:0007669"/>
    <property type="project" value="InterPro"/>
</dbReference>
<dbReference type="GO" id="GO:0016567">
    <property type="term" value="P:protein ubiquitination"/>
    <property type="evidence" value="ECO:0007669"/>
    <property type="project" value="InterPro"/>
</dbReference>
<dbReference type="InterPro" id="IPR037381">
    <property type="entry name" value="RFWD3"/>
</dbReference>
<dbReference type="PANTHER" id="PTHR16047:SF7">
    <property type="entry name" value="E3 UBIQUITIN-PROTEIN LIGASE RFWD3"/>
    <property type="match status" value="1"/>
</dbReference>
<dbReference type="AlphaFoldDB" id="A0A914MMT4"/>
<dbReference type="Proteomes" id="UP000887563">
    <property type="component" value="Unplaced"/>
</dbReference>
<feature type="coiled-coil region" evidence="4">
    <location>
        <begin position="79"/>
        <end position="106"/>
    </location>
</feature>
<dbReference type="SUPFAM" id="SSF57850">
    <property type="entry name" value="RING/U-box"/>
    <property type="match status" value="1"/>
</dbReference>
<dbReference type="PANTHER" id="PTHR16047">
    <property type="entry name" value="RFWD3 PROTEIN"/>
    <property type="match status" value="1"/>
</dbReference>
<evidence type="ECO:0000256" key="4">
    <source>
        <dbReference type="SAM" id="Coils"/>
    </source>
</evidence>
<dbReference type="InterPro" id="IPR001841">
    <property type="entry name" value="Znf_RING"/>
</dbReference>
<accession>A0A914MMT4</accession>
<evidence type="ECO:0000313" key="7">
    <source>
        <dbReference type="Proteomes" id="UP000887563"/>
    </source>
</evidence>